<accession>A0A931LWB7</accession>
<dbReference type="EC" id="4.1.1.36" evidence="3"/>
<evidence type="ECO:0000256" key="1">
    <source>
        <dbReference type="ARBA" id="ARBA00022793"/>
    </source>
</evidence>
<feature type="region of interest" description="Phosphopantothenate--cysteine ligase" evidence="3">
    <location>
        <begin position="194"/>
        <end position="399"/>
    </location>
</feature>
<comment type="pathway">
    <text evidence="3 4">Cofactor biosynthesis; coenzyme A biosynthesis; CoA from (R)-pantothenate: step 3/5.</text>
</comment>
<dbReference type="Pfam" id="PF04127">
    <property type="entry name" value="DFP"/>
    <property type="match status" value="1"/>
</dbReference>
<organism evidence="7 8">
    <name type="scientific">Fimbriimonas ginsengisoli</name>
    <dbReference type="NCBI Taxonomy" id="1005039"/>
    <lineage>
        <taxon>Bacteria</taxon>
        <taxon>Bacillati</taxon>
        <taxon>Armatimonadota</taxon>
        <taxon>Fimbriimonadia</taxon>
        <taxon>Fimbriimonadales</taxon>
        <taxon>Fimbriimonadaceae</taxon>
        <taxon>Fimbriimonas</taxon>
    </lineage>
</organism>
<feature type="binding site" evidence="3">
    <location>
        <position position="282"/>
    </location>
    <ligand>
        <name>CTP</name>
        <dbReference type="ChEBI" id="CHEBI:37563"/>
    </ligand>
</feature>
<protein>
    <recommendedName>
        <fullName evidence="3">Coenzyme A biosynthesis bifunctional protein CoaBC</fullName>
    </recommendedName>
    <alternativeName>
        <fullName evidence="3">DNA/pantothenate metabolism flavoprotein</fullName>
    </alternativeName>
    <alternativeName>
        <fullName evidence="3">Phosphopantothenoylcysteine synthetase/decarboxylase</fullName>
        <shortName evidence="3">PPCS-PPCDC</shortName>
    </alternativeName>
    <domain>
        <recommendedName>
            <fullName evidence="3">Phosphopantothenoylcysteine decarboxylase</fullName>
            <shortName evidence="3">PPC decarboxylase</shortName>
            <shortName evidence="3">PPC-DC</shortName>
            <ecNumber evidence="3">4.1.1.36</ecNumber>
        </recommendedName>
        <alternativeName>
            <fullName evidence="3">CoaC</fullName>
        </alternativeName>
    </domain>
    <domain>
        <recommendedName>
            <fullName evidence="3">Phosphopantothenate--cysteine ligase</fullName>
            <ecNumber evidence="3">6.3.2.5</ecNumber>
        </recommendedName>
        <alternativeName>
            <fullName evidence="3">CoaB</fullName>
        </alternativeName>
        <alternativeName>
            <fullName evidence="3">Phosphopantothenoylcysteine synthetase</fullName>
            <shortName evidence="3">PPC synthetase</shortName>
            <shortName evidence="3">PPC-S</shortName>
        </alternativeName>
    </domain>
</protein>
<comment type="pathway">
    <text evidence="3 4">Cofactor biosynthesis; coenzyme A biosynthesis; CoA from (R)-pantothenate: step 2/5.</text>
</comment>
<dbReference type="Proteomes" id="UP000727962">
    <property type="component" value="Unassembled WGS sequence"/>
</dbReference>
<evidence type="ECO:0000313" key="7">
    <source>
        <dbReference type="EMBL" id="MBI1757434.1"/>
    </source>
</evidence>
<dbReference type="EMBL" id="JACOSL010000062">
    <property type="protein sequence ID" value="MBI1757434.1"/>
    <property type="molecule type" value="Genomic_DNA"/>
</dbReference>
<dbReference type="InterPro" id="IPR003382">
    <property type="entry name" value="Flavoprotein"/>
</dbReference>
<feature type="binding site" evidence="3">
    <location>
        <position position="341"/>
    </location>
    <ligand>
        <name>CTP</name>
        <dbReference type="ChEBI" id="CHEBI:37563"/>
    </ligand>
</feature>
<keyword evidence="3 4" id="KW-0285">Flavoprotein</keyword>
<dbReference type="InterPro" id="IPR005252">
    <property type="entry name" value="CoaBC"/>
</dbReference>
<comment type="function">
    <text evidence="3">Catalyzes two sequential steps in the biosynthesis of coenzyme A. In the first step cysteine is conjugated to 4'-phosphopantothenate to form 4-phosphopantothenoylcysteine. In the second step the latter compound is decarboxylated to form 4'-phosphopantotheine.</text>
</comment>
<feature type="binding site" evidence="3">
    <location>
        <position position="345"/>
    </location>
    <ligand>
        <name>CTP</name>
        <dbReference type="ChEBI" id="CHEBI:37563"/>
    </ligand>
</feature>
<evidence type="ECO:0000256" key="4">
    <source>
        <dbReference type="RuleBase" id="RU364078"/>
    </source>
</evidence>
<dbReference type="GO" id="GO:0010181">
    <property type="term" value="F:FMN binding"/>
    <property type="evidence" value="ECO:0007669"/>
    <property type="project" value="UniProtKB-UniRule"/>
</dbReference>
<dbReference type="PANTHER" id="PTHR14359:SF6">
    <property type="entry name" value="PHOSPHOPANTOTHENOYLCYSTEINE DECARBOXYLASE"/>
    <property type="match status" value="1"/>
</dbReference>
<dbReference type="InterPro" id="IPR007085">
    <property type="entry name" value="DNA/pantothenate-metab_flavo_C"/>
</dbReference>
<feature type="binding site" evidence="3">
    <location>
        <position position="292"/>
    </location>
    <ligand>
        <name>CTP</name>
        <dbReference type="ChEBI" id="CHEBI:37563"/>
    </ligand>
</feature>
<dbReference type="InterPro" id="IPR036551">
    <property type="entry name" value="Flavin_trans-like"/>
</dbReference>
<dbReference type="InterPro" id="IPR035929">
    <property type="entry name" value="CoaB-like_sf"/>
</dbReference>
<feature type="domain" description="DNA/pantothenate metabolism flavoprotein C-terminal" evidence="6">
    <location>
        <begin position="189"/>
        <end position="396"/>
    </location>
</feature>
<gene>
    <name evidence="3 7" type="primary">coaBC</name>
    <name evidence="7" type="ORF">HYR64_10045</name>
</gene>
<evidence type="ECO:0000259" key="6">
    <source>
        <dbReference type="Pfam" id="PF04127"/>
    </source>
</evidence>
<keyword evidence="3" id="KW-0511">Multifunctional enzyme</keyword>
<comment type="function">
    <text evidence="4">Catalyzes two steps in the biosynthesis of coenzyme A. In the first step cysteine is conjugated to 4'-phosphopantothenate to form 4-phosphopantothenoylcysteine, in the latter compound is decarboxylated to form 4'-phosphopantotheine.</text>
</comment>
<dbReference type="GO" id="GO:0046872">
    <property type="term" value="F:metal ion binding"/>
    <property type="evidence" value="ECO:0007669"/>
    <property type="project" value="UniProtKB-KW"/>
</dbReference>
<comment type="cofactor">
    <cofactor evidence="3">
        <name>FMN</name>
        <dbReference type="ChEBI" id="CHEBI:58210"/>
    </cofactor>
    <text evidence="3">Binds 1 FMN per subunit.</text>
</comment>
<dbReference type="GO" id="GO:0015937">
    <property type="term" value="P:coenzyme A biosynthetic process"/>
    <property type="evidence" value="ECO:0007669"/>
    <property type="project" value="UniProtKB-UniRule"/>
</dbReference>
<comment type="caution">
    <text evidence="7">The sequence shown here is derived from an EMBL/GenBank/DDBJ whole genome shotgun (WGS) entry which is preliminary data.</text>
</comment>
<reference evidence="7" key="1">
    <citation type="submission" date="2020-07" db="EMBL/GenBank/DDBJ databases">
        <title>Huge and variable diversity of episymbiotic CPR bacteria and DPANN archaea in groundwater ecosystems.</title>
        <authorList>
            <person name="He C.Y."/>
            <person name="Keren R."/>
            <person name="Whittaker M."/>
            <person name="Farag I.F."/>
            <person name="Doudna J."/>
            <person name="Cate J.H.D."/>
            <person name="Banfield J.F."/>
        </authorList>
    </citation>
    <scope>NUCLEOTIDE SEQUENCE</scope>
    <source>
        <strain evidence="7">NC_groundwater_17_Pr7_B-0.1um_64_12</strain>
    </source>
</reference>
<feature type="domain" description="Flavoprotein" evidence="5">
    <location>
        <begin position="10"/>
        <end position="177"/>
    </location>
</feature>
<comment type="catalytic activity">
    <reaction evidence="3 4">
        <text>N-[(R)-4-phosphopantothenoyl]-L-cysteine + H(+) = (R)-4'-phosphopantetheine + CO2</text>
        <dbReference type="Rhea" id="RHEA:16793"/>
        <dbReference type="ChEBI" id="CHEBI:15378"/>
        <dbReference type="ChEBI" id="CHEBI:16526"/>
        <dbReference type="ChEBI" id="CHEBI:59458"/>
        <dbReference type="ChEBI" id="CHEBI:61723"/>
        <dbReference type="EC" id="4.1.1.36"/>
    </reaction>
</comment>
<dbReference type="SUPFAM" id="SSF52507">
    <property type="entry name" value="Homo-oligomeric flavin-containing Cys decarboxylases, HFCD"/>
    <property type="match status" value="1"/>
</dbReference>
<dbReference type="NCBIfam" id="TIGR00521">
    <property type="entry name" value="coaBC_dfp"/>
    <property type="match status" value="1"/>
</dbReference>
<feature type="region of interest" description="Phosphopantothenoylcysteine decarboxylase" evidence="3">
    <location>
        <begin position="1"/>
        <end position="193"/>
    </location>
</feature>
<dbReference type="SUPFAM" id="SSF102645">
    <property type="entry name" value="CoaB-like"/>
    <property type="match status" value="1"/>
</dbReference>
<comment type="caution">
    <text evidence="3">Lacks conserved residue(s) required for the propagation of feature annotation.</text>
</comment>
<evidence type="ECO:0000313" key="8">
    <source>
        <dbReference type="Proteomes" id="UP000727962"/>
    </source>
</evidence>
<dbReference type="AlphaFoldDB" id="A0A931LWB7"/>
<evidence type="ECO:0000259" key="5">
    <source>
        <dbReference type="Pfam" id="PF02441"/>
    </source>
</evidence>
<dbReference type="GO" id="GO:0071513">
    <property type="term" value="C:phosphopantothenoylcysteine decarboxylase complex"/>
    <property type="evidence" value="ECO:0007669"/>
    <property type="project" value="TreeGrafter"/>
</dbReference>
<dbReference type="GO" id="GO:0015941">
    <property type="term" value="P:pantothenate catabolic process"/>
    <property type="evidence" value="ECO:0007669"/>
    <property type="project" value="InterPro"/>
</dbReference>
<dbReference type="EC" id="6.3.2.5" evidence="3"/>
<keyword evidence="2 3" id="KW-0456">Lyase</keyword>
<name>A0A931LWB7_FIMGI</name>
<keyword evidence="1 3" id="KW-0210">Decarboxylase</keyword>
<dbReference type="Pfam" id="PF02441">
    <property type="entry name" value="Flavoprotein"/>
    <property type="match status" value="1"/>
</dbReference>
<evidence type="ECO:0000256" key="3">
    <source>
        <dbReference type="HAMAP-Rule" id="MF_02225"/>
    </source>
</evidence>
<proteinExistence type="inferred from homology"/>
<feature type="active site" description="Proton donor" evidence="3">
    <location>
        <position position="161"/>
    </location>
</feature>
<keyword evidence="3 4" id="KW-0436">Ligase</keyword>
<keyword evidence="3" id="KW-0479">Metal-binding</keyword>
<comment type="catalytic activity">
    <reaction evidence="3 4">
        <text>(R)-4'-phosphopantothenate + L-cysteine + CTP = N-[(R)-4-phosphopantothenoyl]-L-cysteine + CMP + diphosphate + H(+)</text>
        <dbReference type="Rhea" id="RHEA:19397"/>
        <dbReference type="ChEBI" id="CHEBI:10986"/>
        <dbReference type="ChEBI" id="CHEBI:15378"/>
        <dbReference type="ChEBI" id="CHEBI:33019"/>
        <dbReference type="ChEBI" id="CHEBI:35235"/>
        <dbReference type="ChEBI" id="CHEBI:37563"/>
        <dbReference type="ChEBI" id="CHEBI:59458"/>
        <dbReference type="ChEBI" id="CHEBI:60377"/>
        <dbReference type="EC" id="6.3.2.5"/>
    </reaction>
</comment>
<comment type="cofactor">
    <cofactor evidence="3">
        <name>Mg(2+)</name>
        <dbReference type="ChEBI" id="CHEBI:18420"/>
    </cofactor>
</comment>
<dbReference type="Gene3D" id="3.40.50.10300">
    <property type="entry name" value="CoaB-like"/>
    <property type="match status" value="1"/>
</dbReference>
<evidence type="ECO:0000256" key="2">
    <source>
        <dbReference type="ARBA" id="ARBA00023239"/>
    </source>
</evidence>
<dbReference type="HAMAP" id="MF_02225">
    <property type="entry name" value="CoaBC"/>
    <property type="match status" value="1"/>
</dbReference>
<keyword evidence="3 4" id="KW-0288">FMN</keyword>
<sequence length="399" mass="41325">MLWWGPAVDNVVLGVCGSVAAYRAADLARELMRRGCTVRVCLTESAEKFVTRALFEALTGQPCLIGAFEEPESGRMAHIDWARQAGLLLIAPATANTIARLAAGVADDMLTTIASAYTGRMLIAPAMNPSMYASPALREALATLASRGAEIVEPAEGDVACGEQGQGKLASVERIAGVASVVLSASHALSGKKVLITSGPTREPIDSVRFVSNRSSGKMGSALARAALMMGADVTVVSGPSSAPLPIGATIVRVETAEEMLKGALARVKDADLVIGAAAVADYRPASPEKGKIRREAGRIELEMVANPDIIAALASAAKKGARVVGFAAEPGPDGEAARVKLARKGLFAIAVNDVSAPGIGFDADENELTLVRADGGEERSGRRSKLACALWLLEWLGG</sequence>
<comment type="similarity">
    <text evidence="3 4">In the C-terminal section; belongs to the PPC synthetase family.</text>
</comment>
<dbReference type="GO" id="GO:0004632">
    <property type="term" value="F:phosphopantothenate--cysteine ligase activity"/>
    <property type="evidence" value="ECO:0007669"/>
    <property type="project" value="UniProtKB-UniRule"/>
</dbReference>
<dbReference type="Gene3D" id="3.40.50.1950">
    <property type="entry name" value="Flavin prenyltransferase-like"/>
    <property type="match status" value="1"/>
</dbReference>
<dbReference type="GO" id="GO:0004633">
    <property type="term" value="F:phosphopantothenoylcysteine decarboxylase activity"/>
    <property type="evidence" value="ECO:0007669"/>
    <property type="project" value="UniProtKB-UniRule"/>
</dbReference>
<feature type="binding site" evidence="3">
    <location>
        <position position="327"/>
    </location>
    <ligand>
        <name>CTP</name>
        <dbReference type="ChEBI" id="CHEBI:37563"/>
    </ligand>
</feature>
<feature type="binding site" evidence="3">
    <location>
        <begin position="308"/>
        <end position="311"/>
    </location>
    <ligand>
        <name>CTP</name>
        <dbReference type="ChEBI" id="CHEBI:37563"/>
    </ligand>
</feature>
<keyword evidence="3" id="KW-0460">Magnesium</keyword>
<dbReference type="PANTHER" id="PTHR14359">
    <property type="entry name" value="HOMO-OLIGOMERIC FLAVIN CONTAINING CYS DECARBOXYLASE FAMILY"/>
    <property type="match status" value="1"/>
</dbReference>
<comment type="similarity">
    <text evidence="3 4">In the N-terminal section; belongs to the HFCD (homo-oligomeric flavin containing Cys decarboxylase) superfamily.</text>
</comment>